<sequence length="94" mass="10548">MIPFHVGITANQKDEQAADSFPPEFPLTLRTAKRAVPRHLERPEAVDHFYLLTGHPVLGVHLHRVGLAPDEASPYHGHDRMDGAYIPAPMHWTP</sequence>
<evidence type="ECO:0000313" key="2">
    <source>
        <dbReference type="Proteomes" id="UP000887159"/>
    </source>
</evidence>
<evidence type="ECO:0000313" key="1">
    <source>
        <dbReference type="EMBL" id="GFY07814.1"/>
    </source>
</evidence>
<gene>
    <name evidence="1" type="ORF">TNCV_4287501</name>
</gene>
<accession>A0A8X6S6P4</accession>
<dbReference type="Proteomes" id="UP000887159">
    <property type="component" value="Unassembled WGS sequence"/>
</dbReference>
<comment type="caution">
    <text evidence="1">The sequence shown here is derived from an EMBL/GenBank/DDBJ whole genome shotgun (WGS) entry which is preliminary data.</text>
</comment>
<proteinExistence type="predicted"/>
<protein>
    <submittedName>
        <fullName evidence="1">Uncharacterized protein</fullName>
    </submittedName>
</protein>
<keyword evidence="2" id="KW-1185">Reference proteome</keyword>
<organism evidence="1 2">
    <name type="scientific">Trichonephila clavipes</name>
    <name type="common">Golden silk orbweaver</name>
    <name type="synonym">Nephila clavipes</name>
    <dbReference type="NCBI Taxonomy" id="2585209"/>
    <lineage>
        <taxon>Eukaryota</taxon>
        <taxon>Metazoa</taxon>
        <taxon>Ecdysozoa</taxon>
        <taxon>Arthropoda</taxon>
        <taxon>Chelicerata</taxon>
        <taxon>Arachnida</taxon>
        <taxon>Araneae</taxon>
        <taxon>Araneomorphae</taxon>
        <taxon>Entelegynae</taxon>
        <taxon>Araneoidea</taxon>
        <taxon>Nephilidae</taxon>
        <taxon>Trichonephila</taxon>
    </lineage>
</organism>
<dbReference type="EMBL" id="BMAU01021278">
    <property type="protein sequence ID" value="GFY07814.1"/>
    <property type="molecule type" value="Genomic_DNA"/>
</dbReference>
<name>A0A8X6S6P4_TRICX</name>
<reference evidence="1" key="1">
    <citation type="submission" date="2020-08" db="EMBL/GenBank/DDBJ databases">
        <title>Multicomponent nature underlies the extraordinary mechanical properties of spider dragline silk.</title>
        <authorList>
            <person name="Kono N."/>
            <person name="Nakamura H."/>
            <person name="Mori M."/>
            <person name="Yoshida Y."/>
            <person name="Ohtoshi R."/>
            <person name="Malay A.D."/>
            <person name="Moran D.A.P."/>
            <person name="Tomita M."/>
            <person name="Numata K."/>
            <person name="Arakawa K."/>
        </authorList>
    </citation>
    <scope>NUCLEOTIDE SEQUENCE</scope>
</reference>
<dbReference type="AlphaFoldDB" id="A0A8X6S6P4"/>